<protein>
    <recommendedName>
        <fullName evidence="6">OmpR/PhoB-type domain-containing protein</fullName>
    </recommendedName>
</protein>
<evidence type="ECO:0000256" key="4">
    <source>
        <dbReference type="ARBA" id="ARBA00023163"/>
    </source>
</evidence>
<dbReference type="Gene3D" id="1.25.40.10">
    <property type="entry name" value="Tetratricopeptide repeat domain"/>
    <property type="match status" value="1"/>
</dbReference>
<comment type="similarity">
    <text evidence="1">Belongs to the AfsR/DnrI/RedD regulatory family.</text>
</comment>
<keyword evidence="2" id="KW-0805">Transcription regulation</keyword>
<dbReference type="InterPro" id="IPR011990">
    <property type="entry name" value="TPR-like_helical_dom_sf"/>
</dbReference>
<proteinExistence type="inferred from homology"/>
<dbReference type="InterPro" id="IPR027417">
    <property type="entry name" value="P-loop_NTPase"/>
</dbReference>
<evidence type="ECO:0000256" key="1">
    <source>
        <dbReference type="ARBA" id="ARBA00005820"/>
    </source>
</evidence>
<dbReference type="Proteomes" id="UP000465622">
    <property type="component" value="Chromosome"/>
</dbReference>
<dbReference type="InterPro" id="IPR005158">
    <property type="entry name" value="BTAD"/>
</dbReference>
<gene>
    <name evidence="7" type="ORF">MMAGJ_07640</name>
</gene>
<dbReference type="Gene3D" id="3.40.50.300">
    <property type="entry name" value="P-loop containing nucleotide triphosphate hydrolases"/>
    <property type="match status" value="1"/>
</dbReference>
<evidence type="ECO:0000313" key="7">
    <source>
        <dbReference type="EMBL" id="BBX31482.1"/>
    </source>
</evidence>
<evidence type="ECO:0000259" key="6">
    <source>
        <dbReference type="PROSITE" id="PS51755"/>
    </source>
</evidence>
<sequence>MHYQLLGPMTVIHDDTEVTLGGLRQRGVLAALLLAAGRTVATDTLVEMVWADAPPAKPIASLRAYIANLRRLLGGQRVVTDRSGYRLNLGTDRLDIREFETLVADSRRLLDAGDHVAAARTVERSLRLWRGVPLADFRDQPFVHYEMHRLEALRADALETRFDAQLGMGRSWELIAALETEVAAHPLREKLWAQMMLAMYRSGRRADALHAYGRVRTLLERELGVRPSLELERLADEIRGESTELRWHRSVDATPRPSRLLGRSRELLVGHRALRMASEGRGGVVVVTGDHGAGKTALAAEIADMAEDLGMAAVWAGHPSGTRTPQSWAWTQVLRGLVGATEPGDEGSGRELAAATATAVAESATRWPAIVVLDDLHEADRFTHDVLEFLTVTIHRRPLLVLATWQDGGAGRPVRARTFDRLLSRCDVTTVALRGLDRDGAAALIESVAGCLPSPDLVAAIRARTDGNPFYIRELTRQLSDAGRLDATTRCVPAGLVPDPVSGVLRRRMAALPKATRTAVLGAALTGVQFDTARLAAAGVGGGAALEPALTAGLIRVDGPGMCRFSCALVRDAVLGQLDGPTRARLRGALAVAEPDAGATHSAAPSVSPVMA</sequence>
<dbReference type="Pfam" id="PF13191">
    <property type="entry name" value="AAA_16"/>
    <property type="match status" value="1"/>
</dbReference>
<dbReference type="InterPro" id="IPR036388">
    <property type="entry name" value="WH-like_DNA-bd_sf"/>
</dbReference>
<keyword evidence="3 5" id="KW-0238">DNA-binding</keyword>
<dbReference type="PANTHER" id="PTHR35807">
    <property type="entry name" value="TRANSCRIPTIONAL REGULATOR REDD-RELATED"/>
    <property type="match status" value="1"/>
</dbReference>
<dbReference type="InterPro" id="IPR051677">
    <property type="entry name" value="AfsR-DnrI-RedD_regulator"/>
</dbReference>
<reference evidence="7 8" key="1">
    <citation type="journal article" date="2019" name="Emerg. Microbes Infect.">
        <title>Comprehensive subspecies identification of 175 nontuberculous mycobacteria species based on 7547 genomic profiles.</title>
        <authorList>
            <person name="Matsumoto Y."/>
            <person name="Kinjo T."/>
            <person name="Motooka D."/>
            <person name="Nabeya D."/>
            <person name="Jung N."/>
            <person name="Uechi K."/>
            <person name="Horii T."/>
            <person name="Iida T."/>
            <person name="Fujita J."/>
            <person name="Nakamura S."/>
        </authorList>
    </citation>
    <scope>NUCLEOTIDE SEQUENCE [LARGE SCALE GENOMIC DNA]</scope>
    <source>
        <strain evidence="7 8">JCM 12375</strain>
    </source>
</reference>
<evidence type="ECO:0000256" key="2">
    <source>
        <dbReference type="ARBA" id="ARBA00023015"/>
    </source>
</evidence>
<keyword evidence="4" id="KW-0804">Transcription</keyword>
<keyword evidence="8" id="KW-1185">Reference proteome</keyword>
<evidence type="ECO:0000313" key="8">
    <source>
        <dbReference type="Proteomes" id="UP000465622"/>
    </source>
</evidence>
<dbReference type="Gene3D" id="1.10.10.10">
    <property type="entry name" value="Winged helix-like DNA-binding domain superfamily/Winged helix DNA-binding domain"/>
    <property type="match status" value="1"/>
</dbReference>
<dbReference type="SUPFAM" id="SSF52540">
    <property type="entry name" value="P-loop containing nucleoside triphosphate hydrolases"/>
    <property type="match status" value="1"/>
</dbReference>
<dbReference type="Pfam" id="PF03704">
    <property type="entry name" value="BTAD"/>
    <property type="match status" value="1"/>
</dbReference>
<name>A0ABM7HLV6_MYCME</name>
<dbReference type="SMART" id="SM00862">
    <property type="entry name" value="Trans_reg_C"/>
    <property type="match status" value="1"/>
</dbReference>
<organism evidence="7 8">
    <name type="scientific">Mycolicibacterium mageritense</name>
    <name type="common">Mycobacterium mageritense</name>
    <dbReference type="NCBI Taxonomy" id="53462"/>
    <lineage>
        <taxon>Bacteria</taxon>
        <taxon>Bacillati</taxon>
        <taxon>Actinomycetota</taxon>
        <taxon>Actinomycetes</taxon>
        <taxon>Mycobacteriales</taxon>
        <taxon>Mycobacteriaceae</taxon>
        <taxon>Mycolicibacterium</taxon>
    </lineage>
</organism>
<dbReference type="SMART" id="SM01043">
    <property type="entry name" value="BTAD"/>
    <property type="match status" value="1"/>
</dbReference>
<evidence type="ECO:0000256" key="5">
    <source>
        <dbReference type="PROSITE-ProRule" id="PRU01091"/>
    </source>
</evidence>
<dbReference type="RefSeq" id="WP_036438163.1">
    <property type="nucleotide sequence ID" value="NZ_AP022567.1"/>
</dbReference>
<dbReference type="PROSITE" id="PS51755">
    <property type="entry name" value="OMPR_PHOB"/>
    <property type="match status" value="1"/>
</dbReference>
<evidence type="ECO:0000256" key="3">
    <source>
        <dbReference type="ARBA" id="ARBA00023125"/>
    </source>
</evidence>
<dbReference type="SUPFAM" id="SSF46894">
    <property type="entry name" value="C-terminal effector domain of the bipartite response regulators"/>
    <property type="match status" value="1"/>
</dbReference>
<accession>A0ABM7HLV6</accession>
<dbReference type="InterPro" id="IPR041664">
    <property type="entry name" value="AAA_16"/>
</dbReference>
<dbReference type="InterPro" id="IPR001867">
    <property type="entry name" value="OmpR/PhoB-type_DNA-bd"/>
</dbReference>
<feature type="domain" description="OmpR/PhoB-type" evidence="6">
    <location>
        <begin position="1"/>
        <end position="89"/>
    </location>
</feature>
<dbReference type="CDD" id="cd15831">
    <property type="entry name" value="BTAD"/>
    <property type="match status" value="1"/>
</dbReference>
<dbReference type="EMBL" id="AP022567">
    <property type="protein sequence ID" value="BBX31482.1"/>
    <property type="molecule type" value="Genomic_DNA"/>
</dbReference>
<feature type="DNA-binding region" description="OmpR/PhoB-type" evidence="5">
    <location>
        <begin position="1"/>
        <end position="89"/>
    </location>
</feature>
<dbReference type="SUPFAM" id="SSF48452">
    <property type="entry name" value="TPR-like"/>
    <property type="match status" value="1"/>
</dbReference>
<dbReference type="InterPro" id="IPR016032">
    <property type="entry name" value="Sig_transdc_resp-reg_C-effctor"/>
</dbReference>
<dbReference type="PANTHER" id="PTHR35807:SF1">
    <property type="entry name" value="TRANSCRIPTIONAL REGULATOR REDD"/>
    <property type="match status" value="1"/>
</dbReference>